<reference evidence="5" key="3">
    <citation type="submission" date="2025-09" db="UniProtKB">
        <authorList>
            <consortium name="Ensembl"/>
        </authorList>
    </citation>
    <scope>IDENTIFICATION</scope>
</reference>
<keyword evidence="3" id="KW-0472">Membrane</keyword>
<dbReference type="AlphaFoldDB" id="A0AAZ1XZF5"/>
<keyword evidence="2" id="KW-1015">Disulfide bond</keyword>
<accession>A0AAZ1XZF5</accession>
<organism evidence="5 6">
    <name type="scientific">Oreochromis aureus</name>
    <name type="common">Israeli tilapia</name>
    <name type="synonym">Chromis aureus</name>
    <dbReference type="NCBI Taxonomy" id="47969"/>
    <lineage>
        <taxon>Eukaryota</taxon>
        <taxon>Metazoa</taxon>
        <taxon>Chordata</taxon>
        <taxon>Craniata</taxon>
        <taxon>Vertebrata</taxon>
        <taxon>Euteleostomi</taxon>
        <taxon>Actinopterygii</taxon>
        <taxon>Neopterygii</taxon>
        <taxon>Teleostei</taxon>
        <taxon>Neoteleostei</taxon>
        <taxon>Acanthomorphata</taxon>
        <taxon>Ovalentaria</taxon>
        <taxon>Cichlomorphae</taxon>
        <taxon>Cichliformes</taxon>
        <taxon>Cichlidae</taxon>
        <taxon>African cichlids</taxon>
        <taxon>Pseudocrenilabrinae</taxon>
        <taxon>Oreochromini</taxon>
        <taxon>Oreochromis</taxon>
    </lineage>
</organism>
<keyword evidence="3" id="KW-0812">Transmembrane</keyword>
<dbReference type="InterPro" id="IPR013783">
    <property type="entry name" value="Ig-like_fold"/>
</dbReference>
<evidence type="ECO:0000256" key="2">
    <source>
        <dbReference type="ARBA" id="ARBA00023157"/>
    </source>
</evidence>
<dbReference type="GO" id="GO:0006955">
    <property type="term" value="P:immune response"/>
    <property type="evidence" value="ECO:0007669"/>
    <property type="project" value="TreeGrafter"/>
</dbReference>
<keyword evidence="1" id="KW-0732">Signal</keyword>
<keyword evidence="3" id="KW-1133">Transmembrane helix</keyword>
<keyword evidence="6" id="KW-1185">Reference proteome</keyword>
<dbReference type="SMART" id="SM00409">
    <property type="entry name" value="IG"/>
    <property type="match status" value="2"/>
</dbReference>
<proteinExistence type="predicted"/>
<dbReference type="PANTHER" id="PTHR11481">
    <property type="entry name" value="IMMUNOGLOBULIN FC RECEPTOR"/>
    <property type="match status" value="1"/>
</dbReference>
<evidence type="ECO:0000256" key="3">
    <source>
        <dbReference type="SAM" id="Phobius"/>
    </source>
</evidence>
<dbReference type="Gene3D" id="2.60.40.10">
    <property type="entry name" value="Immunoglobulins"/>
    <property type="match status" value="2"/>
</dbReference>
<dbReference type="Proteomes" id="UP000472276">
    <property type="component" value="Unassembled WGS sequence"/>
</dbReference>
<dbReference type="PANTHER" id="PTHR11481:SF64">
    <property type="entry name" value="FC RECEPTOR-LIKE PROTEIN 4"/>
    <property type="match status" value="1"/>
</dbReference>
<evidence type="ECO:0000256" key="1">
    <source>
        <dbReference type="ARBA" id="ARBA00022729"/>
    </source>
</evidence>
<evidence type="ECO:0000313" key="5">
    <source>
        <dbReference type="Ensembl" id="ENSOABP00000072918.1"/>
    </source>
</evidence>
<dbReference type="InterPro" id="IPR007110">
    <property type="entry name" value="Ig-like_dom"/>
</dbReference>
<reference evidence="6" key="1">
    <citation type="submission" date="2020-03" db="EMBL/GenBank/DDBJ databases">
        <title>Evolution of repeat sequences and sex chromosomes of tilapia species revealed by chromosome-level genomes.</title>
        <authorList>
            <person name="Xu L."/>
            <person name="Tao W."/>
            <person name="Wang D."/>
            <person name="Zhou Q."/>
        </authorList>
    </citation>
    <scope>NUCLEOTIDE SEQUENCE [LARGE SCALE GENOMIC DNA]</scope>
    <source>
        <strain evidence="6">Israel</strain>
    </source>
</reference>
<dbReference type="Ensembl" id="ENSOABT00000073428.1">
    <property type="protein sequence ID" value="ENSOABP00000072918.1"/>
    <property type="gene ID" value="ENSOABG00000032320.1"/>
</dbReference>
<dbReference type="InterPro" id="IPR036179">
    <property type="entry name" value="Ig-like_dom_sf"/>
</dbReference>
<dbReference type="SUPFAM" id="SSF48726">
    <property type="entry name" value="Immunoglobulin"/>
    <property type="match status" value="2"/>
</dbReference>
<dbReference type="GO" id="GO:0007166">
    <property type="term" value="P:cell surface receptor signaling pathway"/>
    <property type="evidence" value="ECO:0007669"/>
    <property type="project" value="TreeGrafter"/>
</dbReference>
<name>A0AAZ1XZF5_OREAU</name>
<sequence>MILLCVQDQKVDAVSLRVVPNRLQFFEYESVTFHCEGVDYCEVVHKFKGKVEACSKTNKRTATGSSCMIKTVYTEDSGEYWYETERGTRSNSINISVTDSPVILESPGVPVLMEETVTLSCRNKIASYNLTADFYKDGCPIYQSSTGNMAIHRVSKSDEGLYKCSISGVGESPESWLKVTDMTHSSSAATPWIIATILVSALLVAVGLYHFGKGYWKREAGTVDAGRATYALVRKNRKTGDEAASPSRPIYYSLGLCATQPQESGTSTEMSSAGPCQPIAVDPFYSVIQ</sequence>
<protein>
    <recommendedName>
        <fullName evidence="4">Ig-like domain-containing protein</fullName>
    </recommendedName>
</protein>
<dbReference type="PROSITE" id="PS50835">
    <property type="entry name" value="IG_LIKE"/>
    <property type="match status" value="1"/>
</dbReference>
<dbReference type="GO" id="GO:0009897">
    <property type="term" value="C:external side of plasma membrane"/>
    <property type="evidence" value="ECO:0007669"/>
    <property type="project" value="TreeGrafter"/>
</dbReference>
<feature type="transmembrane region" description="Helical" evidence="3">
    <location>
        <begin position="192"/>
        <end position="211"/>
    </location>
</feature>
<reference evidence="5" key="2">
    <citation type="submission" date="2025-08" db="UniProtKB">
        <authorList>
            <consortium name="Ensembl"/>
        </authorList>
    </citation>
    <scope>IDENTIFICATION</scope>
</reference>
<dbReference type="GO" id="GO:0004888">
    <property type="term" value="F:transmembrane signaling receptor activity"/>
    <property type="evidence" value="ECO:0007669"/>
    <property type="project" value="TreeGrafter"/>
</dbReference>
<evidence type="ECO:0000313" key="6">
    <source>
        <dbReference type="Proteomes" id="UP000472276"/>
    </source>
</evidence>
<dbReference type="InterPro" id="IPR050488">
    <property type="entry name" value="Ig_Fc_receptor"/>
</dbReference>
<dbReference type="InterPro" id="IPR003599">
    <property type="entry name" value="Ig_sub"/>
</dbReference>
<evidence type="ECO:0000259" key="4">
    <source>
        <dbReference type="PROSITE" id="PS50835"/>
    </source>
</evidence>
<feature type="domain" description="Ig-like" evidence="4">
    <location>
        <begin position="101"/>
        <end position="180"/>
    </location>
</feature>